<dbReference type="Proteomes" id="UP000737171">
    <property type="component" value="Unassembled WGS sequence"/>
</dbReference>
<accession>A0ABX2EUX4</accession>
<sequence length="704" mass="77573">MPGVLAWIVAVERHYSRLDREGRRIPNPLDFEAPISRRALDWVEWLVAERPGTQLVLNLALDEGSAERERLEKLRGRVLNAASAHLADASALDDAVDCIEAAAPDTLLIVWRGHGVIHGRERYLLHAGSRGYEGPRTWDLDSLLKRLRSGQAPTLQIGFIDACADVVAQAPQTETLAGTGDATCDQFYYFAASVAAQASMSDELPTLTSVALEAMMPLAWDPARGPSRDELHARLMPLMKALDSRPVAWHWTQGSGESWSGAAVDALSVADLRRCLRRTGLPGAFFERLWHDFRPIGLTSTKLATAILNGTLPTLVDDWRARAPDHADLFQESWNDVSRVMPWVAPLYRLGLGLTHWAGIAQVLAAERASGATPRFTDLAELLLWVVEGMYGPGADGMPRAERALLTLMVLALKEARRLGGGTGADALEGALRADAALGPRLAAIGPQAALPPRPPVLIVMLRGGESTREPSIERWWVQSNGVLEPGTYMPAPGRLGQSLARLIESVQKGQVRLLRVELLAPRPLLWGRFDWRGYQLGGTPKVWVALDKRYPMYWRWSERLHERQAEELQAGYWRVKSREVLDRARSGGTLECRFDDDAPLTVAAPPAHVLALAYPPQVPANRGRFVQALLEGHPYMLWPSTAPGEGEPFRAALRDWLARQRLDELPEALCLALKGDRLLPPLVLLLDDPGSNPLEGTGYKSMN</sequence>
<protein>
    <recommendedName>
        <fullName evidence="3">Caspase family protein</fullName>
    </recommendedName>
</protein>
<evidence type="ECO:0000313" key="2">
    <source>
        <dbReference type="Proteomes" id="UP000737171"/>
    </source>
</evidence>
<evidence type="ECO:0008006" key="3">
    <source>
        <dbReference type="Google" id="ProtNLM"/>
    </source>
</evidence>
<comment type="caution">
    <text evidence="1">The sequence shown here is derived from an EMBL/GenBank/DDBJ whole genome shotgun (WGS) entry which is preliminary data.</text>
</comment>
<name>A0ABX2EUX4_9BURK</name>
<organism evidence="1 2">
    <name type="scientific">Pseudaquabacterium terrae</name>
    <dbReference type="NCBI Taxonomy" id="2732868"/>
    <lineage>
        <taxon>Bacteria</taxon>
        <taxon>Pseudomonadati</taxon>
        <taxon>Pseudomonadota</taxon>
        <taxon>Betaproteobacteria</taxon>
        <taxon>Burkholderiales</taxon>
        <taxon>Sphaerotilaceae</taxon>
        <taxon>Pseudaquabacterium</taxon>
    </lineage>
</organism>
<proteinExistence type="predicted"/>
<dbReference type="EMBL" id="JABRWJ010000021">
    <property type="protein sequence ID" value="NRF72277.1"/>
    <property type="molecule type" value="Genomic_DNA"/>
</dbReference>
<dbReference type="RefSeq" id="WP_173135197.1">
    <property type="nucleotide sequence ID" value="NZ_JABRWJ010000021.1"/>
</dbReference>
<gene>
    <name evidence="1" type="ORF">HLB44_35360</name>
</gene>
<reference evidence="1 2" key="1">
    <citation type="submission" date="2020-05" db="EMBL/GenBank/DDBJ databases">
        <title>Aquincola sp. isolate from soil.</title>
        <authorList>
            <person name="Han J."/>
            <person name="Kim D.-U."/>
        </authorList>
    </citation>
    <scope>NUCLEOTIDE SEQUENCE [LARGE SCALE GENOMIC DNA]</scope>
    <source>
        <strain evidence="1 2">S2</strain>
    </source>
</reference>
<keyword evidence="2" id="KW-1185">Reference proteome</keyword>
<evidence type="ECO:0000313" key="1">
    <source>
        <dbReference type="EMBL" id="NRF72277.1"/>
    </source>
</evidence>